<dbReference type="EMBL" id="CP050869">
    <property type="protein sequence ID" value="QPG48967.1"/>
    <property type="molecule type" value="Genomic_DNA"/>
</dbReference>
<dbReference type="GeneID" id="44089134"/>
<dbReference type="RefSeq" id="WP_158011699.1">
    <property type="nucleotide sequence ID" value="NZ_LT549890.1"/>
</dbReference>
<gene>
    <name evidence="2" type="ORF">HFC64_02650</name>
</gene>
<dbReference type="Proteomes" id="UP000594632">
    <property type="component" value="Chromosome"/>
</dbReference>
<dbReference type="AlphaFoldDB" id="A0A7S9IGY0"/>
<organism evidence="2 3">
    <name type="scientific">Saccharolobus solfataricus</name>
    <name type="common">Sulfolobus solfataricus</name>
    <dbReference type="NCBI Taxonomy" id="2287"/>
    <lineage>
        <taxon>Archaea</taxon>
        <taxon>Thermoproteota</taxon>
        <taxon>Thermoprotei</taxon>
        <taxon>Sulfolobales</taxon>
        <taxon>Sulfolobaceae</taxon>
        <taxon>Saccharolobus</taxon>
    </lineage>
</organism>
<evidence type="ECO:0000256" key="1">
    <source>
        <dbReference type="SAM" id="MobiDB-lite"/>
    </source>
</evidence>
<evidence type="ECO:0000313" key="3">
    <source>
        <dbReference type="Proteomes" id="UP000594632"/>
    </source>
</evidence>
<name>A0A7S9IGY0_SACSO</name>
<feature type="compositionally biased region" description="Polar residues" evidence="1">
    <location>
        <begin position="25"/>
        <end position="40"/>
    </location>
</feature>
<evidence type="ECO:0000313" key="2">
    <source>
        <dbReference type="EMBL" id="QPG48967.1"/>
    </source>
</evidence>
<feature type="region of interest" description="Disordered" evidence="1">
    <location>
        <begin position="24"/>
        <end position="50"/>
    </location>
</feature>
<proteinExistence type="predicted"/>
<reference evidence="2 3" key="1">
    <citation type="journal article" date="2020" name="Nat. Commun.">
        <title>The structures of two archaeal type IV pili illuminate evolutionary relationships.</title>
        <authorList>
            <person name="Wang F."/>
            <person name="Baquero D.P."/>
            <person name="Su Z."/>
            <person name="Beltran L.C."/>
            <person name="Prangishvili D."/>
            <person name="Krupovic M."/>
            <person name="Egelman E.H."/>
        </authorList>
    </citation>
    <scope>NUCLEOTIDE SEQUENCE [LARGE SCALE GENOMIC DNA]</scope>
    <source>
        <strain evidence="2 3">POZ149</strain>
    </source>
</reference>
<accession>A0A7S9IGY0</accession>
<sequence length="50" mass="5275">MYQTLAGSARVISLGLTLTPVESKPSVTSLPHGALQNSSLEPPLWGSRLI</sequence>
<protein>
    <submittedName>
        <fullName evidence="2">Uncharacterized protein</fullName>
    </submittedName>
</protein>